<proteinExistence type="predicted"/>
<sequence length="53" mass="6302">MSDGIYEDVIRTESEGMNTDRVEMIVEIYENAECVRDYDFRTETNTHQPLQRT</sequence>
<name>A0AAW2AUC8_CULAL</name>
<gene>
    <name evidence="1" type="ORF">ABG768_021848</name>
</gene>
<protein>
    <submittedName>
        <fullName evidence="1">Uncharacterized protein</fullName>
    </submittedName>
</protein>
<accession>A0AAW2AUC8</accession>
<organism evidence="1 2">
    <name type="scientific">Culter alburnus</name>
    <name type="common">Topmouth culter</name>
    <dbReference type="NCBI Taxonomy" id="194366"/>
    <lineage>
        <taxon>Eukaryota</taxon>
        <taxon>Metazoa</taxon>
        <taxon>Chordata</taxon>
        <taxon>Craniata</taxon>
        <taxon>Vertebrata</taxon>
        <taxon>Euteleostomi</taxon>
        <taxon>Actinopterygii</taxon>
        <taxon>Neopterygii</taxon>
        <taxon>Teleostei</taxon>
        <taxon>Ostariophysi</taxon>
        <taxon>Cypriniformes</taxon>
        <taxon>Xenocyprididae</taxon>
        <taxon>Xenocypridinae</taxon>
        <taxon>Culter</taxon>
    </lineage>
</organism>
<dbReference type="EMBL" id="JAWDJR010000004">
    <property type="protein sequence ID" value="KAK9976643.1"/>
    <property type="molecule type" value="Genomic_DNA"/>
</dbReference>
<reference evidence="1 2" key="1">
    <citation type="submission" date="2024-05" db="EMBL/GenBank/DDBJ databases">
        <title>A high-quality chromosomal-level genome assembly of Topmouth culter (Culter alburnus).</title>
        <authorList>
            <person name="Zhao H."/>
        </authorList>
    </citation>
    <scope>NUCLEOTIDE SEQUENCE [LARGE SCALE GENOMIC DNA]</scope>
    <source>
        <strain evidence="1">CATC2023</strain>
        <tissue evidence="1">Muscle</tissue>
    </source>
</reference>
<feature type="non-terminal residue" evidence="1">
    <location>
        <position position="1"/>
    </location>
</feature>
<evidence type="ECO:0000313" key="2">
    <source>
        <dbReference type="Proteomes" id="UP001479290"/>
    </source>
</evidence>
<feature type="non-terminal residue" evidence="1">
    <location>
        <position position="53"/>
    </location>
</feature>
<evidence type="ECO:0000313" key="1">
    <source>
        <dbReference type="EMBL" id="KAK9976643.1"/>
    </source>
</evidence>
<dbReference type="Proteomes" id="UP001479290">
    <property type="component" value="Unassembled WGS sequence"/>
</dbReference>
<dbReference type="AlphaFoldDB" id="A0AAW2AUC8"/>
<keyword evidence="2" id="KW-1185">Reference proteome</keyword>
<comment type="caution">
    <text evidence="1">The sequence shown here is derived from an EMBL/GenBank/DDBJ whole genome shotgun (WGS) entry which is preliminary data.</text>
</comment>